<dbReference type="CDD" id="cd13143">
    <property type="entry name" value="MATE_MepA_like"/>
    <property type="match status" value="1"/>
</dbReference>
<dbReference type="GO" id="GO:0042910">
    <property type="term" value="F:xenobiotic transmembrane transporter activity"/>
    <property type="evidence" value="ECO:0007669"/>
    <property type="project" value="InterPro"/>
</dbReference>
<feature type="transmembrane region" description="Helical" evidence="12">
    <location>
        <begin position="270"/>
        <end position="288"/>
    </location>
</feature>
<feature type="transmembrane region" description="Helical" evidence="12">
    <location>
        <begin position="316"/>
        <end position="337"/>
    </location>
</feature>
<evidence type="ECO:0000256" key="4">
    <source>
        <dbReference type="ARBA" id="ARBA00022106"/>
    </source>
</evidence>
<dbReference type="NCBIfam" id="NF007130">
    <property type="entry name" value="PRK09575.1"/>
    <property type="match status" value="1"/>
</dbReference>
<dbReference type="InterPro" id="IPR002528">
    <property type="entry name" value="MATE_fam"/>
</dbReference>
<comment type="caution">
    <text evidence="13">The sequence shown here is derived from an EMBL/GenBank/DDBJ whole genome shotgun (WGS) entry which is preliminary data.</text>
</comment>
<evidence type="ECO:0000256" key="5">
    <source>
        <dbReference type="ARBA" id="ARBA00022448"/>
    </source>
</evidence>
<feature type="transmembrane region" description="Helical" evidence="12">
    <location>
        <begin position="191"/>
        <end position="215"/>
    </location>
</feature>
<feature type="transmembrane region" description="Helical" evidence="12">
    <location>
        <begin position="16"/>
        <end position="36"/>
    </location>
</feature>
<evidence type="ECO:0000256" key="2">
    <source>
        <dbReference type="ARBA" id="ARBA00008417"/>
    </source>
</evidence>
<dbReference type="InterPro" id="IPR048279">
    <property type="entry name" value="MdtK-like"/>
</dbReference>
<keyword evidence="5" id="KW-0813">Transport</keyword>
<evidence type="ECO:0000256" key="10">
    <source>
        <dbReference type="ARBA" id="ARBA00023251"/>
    </source>
</evidence>
<feature type="transmembrane region" description="Helical" evidence="12">
    <location>
        <begin position="139"/>
        <end position="157"/>
    </location>
</feature>
<reference evidence="13 14" key="1">
    <citation type="submission" date="2019-09" db="EMBL/GenBank/DDBJ databases">
        <title>Photobacterium damselae subsp. damselae CDC-2227-81, a human clinical isolate.</title>
        <authorList>
            <person name="Osorio C.R."/>
        </authorList>
    </citation>
    <scope>NUCLEOTIDE SEQUENCE [LARGE SCALE GENOMIC DNA]</scope>
    <source>
        <strain evidence="13 14">CDC-2227-81</strain>
    </source>
</reference>
<dbReference type="RefSeq" id="WP_151182570.1">
    <property type="nucleotide sequence ID" value="NZ_VZUQ01000044.1"/>
</dbReference>
<dbReference type="PIRSF" id="PIRSF006603">
    <property type="entry name" value="DinF"/>
    <property type="match status" value="1"/>
</dbReference>
<dbReference type="PANTHER" id="PTHR43823:SF3">
    <property type="entry name" value="MULTIDRUG EXPORT PROTEIN MEPA"/>
    <property type="match status" value="1"/>
</dbReference>
<keyword evidence="7 12" id="KW-0812">Transmembrane</keyword>
<dbReference type="AlphaFoldDB" id="A0AAD3WZ17"/>
<dbReference type="Proteomes" id="UP000480943">
    <property type="component" value="Unassembled WGS sequence"/>
</dbReference>
<evidence type="ECO:0000256" key="11">
    <source>
        <dbReference type="ARBA" id="ARBA00030855"/>
    </source>
</evidence>
<feature type="transmembrane region" description="Helical" evidence="12">
    <location>
        <begin position="164"/>
        <end position="185"/>
    </location>
</feature>
<gene>
    <name evidence="13" type="ORF">F6450_06470</name>
</gene>
<dbReference type="InterPro" id="IPR045070">
    <property type="entry name" value="MATE_MepA-like"/>
</dbReference>
<accession>A0AAD3WZ17</accession>
<proteinExistence type="inferred from homology"/>
<dbReference type="GO" id="GO:0015297">
    <property type="term" value="F:antiporter activity"/>
    <property type="evidence" value="ECO:0007669"/>
    <property type="project" value="InterPro"/>
</dbReference>
<keyword evidence="10" id="KW-0046">Antibiotic resistance</keyword>
<feature type="transmembrane region" description="Helical" evidence="12">
    <location>
        <begin position="56"/>
        <end position="81"/>
    </location>
</feature>
<comment type="similarity">
    <text evidence="2">Belongs to the multi antimicrobial extrusion (MATE) (TC 2.A.66.1) family. MepA subfamily.</text>
</comment>
<evidence type="ECO:0000256" key="8">
    <source>
        <dbReference type="ARBA" id="ARBA00022989"/>
    </source>
</evidence>
<sequence length="458" mass="50174">MHAQHIEQSASIGKTFVRYTIPAVTAMLVSGLYQIIDGIFVGHYVGYEGLAGINMAWPIVFILSGFGLMLGMGAGSLISIARGENKQQEGQKALLSSFHLMVILALLTLALLSAFAPVMLLAQGATITTMSLGLDYIDVFTWCSLITIMASAMPMLIRNDESPAIATGLMILGALLNIAFDYIFIGHFNMALQGAAIATILAQLCVCLGGIYYFLSKHSQLKLNIEWHKIDPATMKQVVSLGSSSLVMYLYASFVVALHNYQFMQYGSSMTVGAYAIVGYLMTLYYLLAEGIAEGMQPPVSYYYGSKQAKKIKRMFVLALKCTLIAGISWVLLLNIFPETMIGLFNNNNSLLLAETTKGIQLHLFGLFLDGFIVLASVYFMSVNQAGKALTISVSNMLIQLPFLYLLPKWLGVDGVWMAVPLSNIALTAIVAPMVWKDIQHRSKNINELNNLKLNHIK</sequence>
<protein>
    <recommendedName>
        <fullName evidence="4">Multidrug export protein MepA</fullName>
    </recommendedName>
    <alternativeName>
        <fullName evidence="3">Multidrug resistance protein NorM</fullName>
    </alternativeName>
    <alternativeName>
        <fullName evidence="11">Na(+)/drug antiporter</fullName>
    </alternativeName>
</protein>
<evidence type="ECO:0000256" key="7">
    <source>
        <dbReference type="ARBA" id="ARBA00022692"/>
    </source>
</evidence>
<dbReference type="GO" id="GO:0005886">
    <property type="term" value="C:plasma membrane"/>
    <property type="evidence" value="ECO:0007669"/>
    <property type="project" value="UniProtKB-SubCell"/>
</dbReference>
<feature type="transmembrane region" description="Helical" evidence="12">
    <location>
        <begin position="360"/>
        <end position="382"/>
    </location>
</feature>
<evidence type="ECO:0000313" key="13">
    <source>
        <dbReference type="EMBL" id="KAB1182355.1"/>
    </source>
</evidence>
<dbReference type="EMBL" id="VZUQ01000044">
    <property type="protein sequence ID" value="KAB1182355.1"/>
    <property type="molecule type" value="Genomic_DNA"/>
</dbReference>
<evidence type="ECO:0000256" key="6">
    <source>
        <dbReference type="ARBA" id="ARBA00022475"/>
    </source>
</evidence>
<evidence type="ECO:0000313" key="14">
    <source>
        <dbReference type="Proteomes" id="UP000480943"/>
    </source>
</evidence>
<keyword evidence="9 12" id="KW-0472">Membrane</keyword>
<evidence type="ECO:0000256" key="9">
    <source>
        <dbReference type="ARBA" id="ARBA00023136"/>
    </source>
</evidence>
<name>A0AAD3WZ17_PHODD</name>
<organism evidence="13 14">
    <name type="scientific">Photobacterium damselae subsp. damselae</name>
    <name type="common">Listonella damsela</name>
    <dbReference type="NCBI Taxonomy" id="85581"/>
    <lineage>
        <taxon>Bacteria</taxon>
        <taxon>Pseudomonadati</taxon>
        <taxon>Pseudomonadota</taxon>
        <taxon>Gammaproteobacteria</taxon>
        <taxon>Vibrionales</taxon>
        <taxon>Vibrionaceae</taxon>
        <taxon>Photobacterium</taxon>
    </lineage>
</organism>
<evidence type="ECO:0000256" key="3">
    <source>
        <dbReference type="ARBA" id="ARBA00013489"/>
    </source>
</evidence>
<evidence type="ECO:0000256" key="12">
    <source>
        <dbReference type="SAM" id="Phobius"/>
    </source>
</evidence>
<dbReference type="InterPro" id="IPR051327">
    <property type="entry name" value="MATE_MepA_subfamily"/>
</dbReference>
<feature type="transmembrane region" description="Helical" evidence="12">
    <location>
        <begin position="238"/>
        <end position="258"/>
    </location>
</feature>
<feature type="transmembrane region" description="Helical" evidence="12">
    <location>
        <begin position="416"/>
        <end position="436"/>
    </location>
</feature>
<comment type="subcellular location">
    <subcellularLocation>
        <location evidence="1">Cell inner membrane</location>
        <topology evidence="1">Multi-pass membrane protein</topology>
    </subcellularLocation>
</comment>
<dbReference type="PANTHER" id="PTHR43823">
    <property type="entry name" value="SPORULATION PROTEIN YKVU"/>
    <property type="match status" value="1"/>
</dbReference>
<feature type="transmembrane region" description="Helical" evidence="12">
    <location>
        <begin position="389"/>
        <end position="410"/>
    </location>
</feature>
<keyword evidence="8 12" id="KW-1133">Transmembrane helix</keyword>
<keyword evidence="6" id="KW-1003">Cell membrane</keyword>
<evidence type="ECO:0000256" key="1">
    <source>
        <dbReference type="ARBA" id="ARBA00004429"/>
    </source>
</evidence>
<feature type="transmembrane region" description="Helical" evidence="12">
    <location>
        <begin position="93"/>
        <end position="119"/>
    </location>
</feature>
<dbReference type="GO" id="GO:0046677">
    <property type="term" value="P:response to antibiotic"/>
    <property type="evidence" value="ECO:0007669"/>
    <property type="project" value="UniProtKB-KW"/>
</dbReference>
<dbReference type="Pfam" id="PF01554">
    <property type="entry name" value="MatE"/>
    <property type="match status" value="2"/>
</dbReference>